<dbReference type="STRING" id="2316362.A0A4Q2DZ00"/>
<evidence type="ECO:0000256" key="8">
    <source>
        <dbReference type="SAM" id="MobiDB-lite"/>
    </source>
</evidence>
<evidence type="ECO:0000259" key="9">
    <source>
        <dbReference type="PROSITE" id="PS50102"/>
    </source>
</evidence>
<feature type="compositionally biased region" description="Low complexity" evidence="8">
    <location>
        <begin position="765"/>
        <end position="779"/>
    </location>
</feature>
<feature type="compositionally biased region" description="Low complexity" evidence="8">
    <location>
        <begin position="518"/>
        <end position="532"/>
    </location>
</feature>
<feature type="compositionally biased region" description="Low complexity" evidence="8">
    <location>
        <begin position="581"/>
        <end position="595"/>
    </location>
</feature>
<evidence type="ECO:0000256" key="7">
    <source>
        <dbReference type="PROSITE-ProRule" id="PRU00723"/>
    </source>
</evidence>
<organism evidence="11 12">
    <name type="scientific">Candolleomyces aberdarensis</name>
    <dbReference type="NCBI Taxonomy" id="2316362"/>
    <lineage>
        <taxon>Eukaryota</taxon>
        <taxon>Fungi</taxon>
        <taxon>Dikarya</taxon>
        <taxon>Basidiomycota</taxon>
        <taxon>Agaricomycotina</taxon>
        <taxon>Agaricomycetes</taxon>
        <taxon>Agaricomycetidae</taxon>
        <taxon>Agaricales</taxon>
        <taxon>Agaricineae</taxon>
        <taxon>Psathyrellaceae</taxon>
        <taxon>Candolleomyces</taxon>
    </lineage>
</organism>
<feature type="zinc finger region" description="C3H1-type" evidence="7">
    <location>
        <begin position="207"/>
        <end position="235"/>
    </location>
</feature>
<evidence type="ECO:0000313" key="11">
    <source>
        <dbReference type="EMBL" id="RXW24772.1"/>
    </source>
</evidence>
<dbReference type="SUPFAM" id="SSF54928">
    <property type="entry name" value="RNA-binding domain, RBD"/>
    <property type="match status" value="1"/>
</dbReference>
<dbReference type="InterPro" id="IPR012677">
    <property type="entry name" value="Nucleotide-bd_a/b_plait_sf"/>
</dbReference>
<feature type="compositionally biased region" description="Basic and acidic residues" evidence="8">
    <location>
        <begin position="623"/>
        <end position="634"/>
    </location>
</feature>
<dbReference type="PROSITE" id="PS50103">
    <property type="entry name" value="ZF_C3H1"/>
    <property type="match status" value="1"/>
</dbReference>
<feature type="compositionally biased region" description="Basic and acidic residues" evidence="8">
    <location>
        <begin position="601"/>
        <end position="616"/>
    </location>
</feature>
<dbReference type="InterPro" id="IPR035979">
    <property type="entry name" value="RBD_domain_sf"/>
</dbReference>
<protein>
    <recommendedName>
        <fullName evidence="13">C3H1-type domain-containing protein</fullName>
    </recommendedName>
</protein>
<dbReference type="GO" id="GO:0005634">
    <property type="term" value="C:nucleus"/>
    <property type="evidence" value="ECO:0007669"/>
    <property type="project" value="TreeGrafter"/>
</dbReference>
<dbReference type="InterPro" id="IPR045137">
    <property type="entry name" value="RBM26/27"/>
</dbReference>
<keyword evidence="12" id="KW-1185">Reference proteome</keyword>
<feature type="compositionally biased region" description="Low complexity" evidence="8">
    <location>
        <begin position="670"/>
        <end position="681"/>
    </location>
</feature>
<dbReference type="CDD" id="cd12257">
    <property type="entry name" value="RRM1_RBM26_like"/>
    <property type="match status" value="1"/>
</dbReference>
<dbReference type="PANTHER" id="PTHR14398">
    <property type="entry name" value="RNA RECOGNITION RRM/RNP DOMAIN"/>
    <property type="match status" value="1"/>
</dbReference>
<feature type="region of interest" description="Disordered" evidence="8">
    <location>
        <begin position="669"/>
        <end position="688"/>
    </location>
</feature>
<dbReference type="Gene3D" id="1.20.1390.10">
    <property type="entry name" value="PWI domain"/>
    <property type="match status" value="1"/>
</dbReference>
<dbReference type="SUPFAM" id="SSF90229">
    <property type="entry name" value="CCCH zinc finger"/>
    <property type="match status" value="1"/>
</dbReference>
<keyword evidence="2 7" id="KW-0863">Zinc-finger</keyword>
<keyword evidence="3 7" id="KW-0862">Zinc</keyword>
<evidence type="ECO:0000256" key="1">
    <source>
        <dbReference type="ARBA" id="ARBA00022723"/>
    </source>
</evidence>
<feature type="region of interest" description="Disordered" evidence="8">
    <location>
        <begin position="81"/>
        <end position="149"/>
    </location>
</feature>
<feature type="compositionally biased region" description="Polar residues" evidence="8">
    <location>
        <begin position="504"/>
        <end position="515"/>
    </location>
</feature>
<dbReference type="PANTHER" id="PTHR14398:SF0">
    <property type="entry name" value="ZINC FINGER PROTEIN SWM"/>
    <property type="match status" value="1"/>
</dbReference>
<dbReference type="Gene3D" id="3.30.70.330">
    <property type="match status" value="1"/>
</dbReference>
<feature type="region of interest" description="Disordered" evidence="8">
    <location>
        <begin position="283"/>
        <end position="406"/>
    </location>
</feature>
<feature type="domain" description="C3H1-type" evidence="10">
    <location>
        <begin position="207"/>
        <end position="235"/>
    </location>
</feature>
<evidence type="ECO:0000256" key="5">
    <source>
        <dbReference type="ARBA" id="ARBA00043866"/>
    </source>
</evidence>
<dbReference type="GO" id="GO:0008270">
    <property type="term" value="F:zinc ion binding"/>
    <property type="evidence" value="ECO:0007669"/>
    <property type="project" value="UniProtKB-KW"/>
</dbReference>
<sequence>MLFDLTSTSHLKPWLVRTLEPICDAEPGALGDYILALLKHDGTESEMRRELELQLEEFLEKETKGFLDTLFTVLRTKSYLPYSASTPPPPGSQTTDSGIPIPFDSLMSDSAGPSSERSRKRSASSDERDGRPTKGPRLGNDSDFSRYGNGRQDAAAWNAAQQFAGFPGGGMEGFGMPMGPMGMGMGIPMNAMGPMAGRRSQGYQPPGQKRGICRDYHNHGFCARGEMCKFSHGDDAVVPSQIYPMAGMMPLFYNMFNGNAPYDPHEPQGTNTRHPRAPVLPRVQQEDGSRVLHPSNAGGELPVIQDLTPSLPPDSNATQTQPSNQPDSVGGPMGTNGFDNAYPGMQGFGGMPPYPGIPMDASQMPAGDNAPVRPPRDSFRGRRGGRGGSFGGDASSARPQRRGDKTLVVEKIPEDKLTLDQVNTWFKKFGNVTNVAVDNHGAKALVSFSTHEEAHAAWKSEDAVFGNRFVKVFWHRPMEGHGQVGQRALAASASLVANIQSKDNQGAASSSTSAPQIAPSTSSSGSKKPSAAASALAAKQEVLQKQIAEQKTLMASLSTATPEQKKDIMARLRKLNEEMKAASASPAPPSTSKSATDTEEAEPKKSDKEGESHANGDAEETTEQLKAKLEKLKAEAASLGISESGAEPPYGGGYRGGYRGRARGRGFYRGGPALRGGPPRGSLKLDNRPKKLLVKGVEGDEGLQAVKSWYEAGGQVESVETLEDGDVLVSFKSRPAAEQGLAKGTNLPTVGKVTITWYTGKPVVPATNPSSSASTAPPAQKSGGADEPQEPAQHHHQEEEEMLASGWGDDDADEMGMI</sequence>
<dbReference type="InterPro" id="IPR036855">
    <property type="entry name" value="Znf_CCCH_sf"/>
</dbReference>
<keyword evidence="4 6" id="KW-0694">RNA-binding</keyword>
<feature type="region of interest" description="Disordered" evidence="8">
    <location>
        <begin position="578"/>
        <end position="658"/>
    </location>
</feature>
<feature type="compositionally biased region" description="Acidic residues" evidence="8">
    <location>
        <begin position="808"/>
        <end position="818"/>
    </location>
</feature>
<comment type="caution">
    <text evidence="11">The sequence shown here is derived from an EMBL/GenBank/DDBJ whole genome shotgun (WGS) entry which is preliminary data.</text>
</comment>
<dbReference type="PROSITE" id="PS50102">
    <property type="entry name" value="RRM"/>
    <property type="match status" value="1"/>
</dbReference>
<evidence type="ECO:0000256" key="4">
    <source>
        <dbReference type="ARBA" id="ARBA00022884"/>
    </source>
</evidence>
<dbReference type="EMBL" id="SDEE01000014">
    <property type="protein sequence ID" value="RXW24772.1"/>
    <property type="molecule type" value="Genomic_DNA"/>
</dbReference>
<dbReference type="SMART" id="SM00360">
    <property type="entry name" value="RRM"/>
    <property type="match status" value="1"/>
</dbReference>
<feature type="compositionally biased region" description="Polar residues" evidence="8">
    <location>
        <begin position="313"/>
        <end position="327"/>
    </location>
</feature>
<dbReference type="Gene3D" id="4.10.1000.10">
    <property type="entry name" value="Zinc finger, CCCH-type"/>
    <property type="match status" value="1"/>
</dbReference>
<keyword evidence="1 7" id="KW-0479">Metal-binding</keyword>
<comment type="function">
    <text evidence="5">May be involved in the turnover of nuclear polyadenylated (pA+) RNA.</text>
</comment>
<feature type="compositionally biased region" description="Basic and acidic residues" evidence="8">
    <location>
        <begin position="123"/>
        <end position="132"/>
    </location>
</feature>
<reference evidence="11 12" key="1">
    <citation type="submission" date="2019-01" db="EMBL/GenBank/DDBJ databases">
        <title>Draft genome sequence of Psathyrella aberdarensis IHI B618.</title>
        <authorList>
            <person name="Buettner E."/>
            <person name="Kellner H."/>
        </authorList>
    </citation>
    <scope>NUCLEOTIDE SEQUENCE [LARGE SCALE GENOMIC DNA]</scope>
    <source>
        <strain evidence="11 12">IHI B618</strain>
    </source>
</reference>
<evidence type="ECO:0000256" key="6">
    <source>
        <dbReference type="PROSITE-ProRule" id="PRU00176"/>
    </source>
</evidence>
<dbReference type="SMART" id="SM00356">
    <property type="entry name" value="ZnF_C3H1"/>
    <property type="match status" value="1"/>
</dbReference>
<dbReference type="InterPro" id="IPR000504">
    <property type="entry name" value="RRM_dom"/>
</dbReference>
<dbReference type="Pfam" id="PF00642">
    <property type="entry name" value="zf-CCCH"/>
    <property type="match status" value="1"/>
</dbReference>
<accession>A0A4Q2DZ00</accession>
<feature type="region of interest" description="Disordered" evidence="8">
    <location>
        <begin position="761"/>
        <end position="818"/>
    </location>
</feature>
<evidence type="ECO:0000259" key="10">
    <source>
        <dbReference type="PROSITE" id="PS50103"/>
    </source>
</evidence>
<proteinExistence type="predicted"/>
<dbReference type="OrthoDB" id="443401at2759"/>
<feature type="region of interest" description="Disordered" evidence="8">
    <location>
        <begin position="504"/>
        <end position="532"/>
    </location>
</feature>
<feature type="domain" description="RRM" evidence="9">
    <location>
        <begin position="405"/>
        <end position="477"/>
    </location>
</feature>
<evidence type="ECO:0000256" key="2">
    <source>
        <dbReference type="ARBA" id="ARBA00022771"/>
    </source>
</evidence>
<dbReference type="Proteomes" id="UP000290288">
    <property type="component" value="Unassembled WGS sequence"/>
</dbReference>
<dbReference type="InterPro" id="IPR002483">
    <property type="entry name" value="PWI_dom"/>
</dbReference>
<evidence type="ECO:0008006" key="13">
    <source>
        <dbReference type="Google" id="ProtNLM"/>
    </source>
</evidence>
<dbReference type="GO" id="GO:0003723">
    <property type="term" value="F:RNA binding"/>
    <property type="evidence" value="ECO:0007669"/>
    <property type="project" value="UniProtKB-UniRule"/>
</dbReference>
<evidence type="ECO:0000256" key="3">
    <source>
        <dbReference type="ARBA" id="ARBA00022833"/>
    </source>
</evidence>
<dbReference type="AlphaFoldDB" id="A0A4Q2DZ00"/>
<evidence type="ECO:0000313" key="12">
    <source>
        <dbReference type="Proteomes" id="UP000290288"/>
    </source>
</evidence>
<gene>
    <name evidence="11" type="ORF">EST38_g1116</name>
</gene>
<dbReference type="InterPro" id="IPR000571">
    <property type="entry name" value="Znf_CCCH"/>
</dbReference>
<name>A0A4Q2DZ00_9AGAR</name>
<dbReference type="Pfam" id="PF01480">
    <property type="entry name" value="PWI"/>
    <property type="match status" value="1"/>
</dbReference>